<dbReference type="EMBL" id="HBEK01004092">
    <property type="protein sequence ID" value="CAD8392262.1"/>
    <property type="molecule type" value="Transcribed_RNA"/>
</dbReference>
<dbReference type="Gene3D" id="3.30.260.10">
    <property type="entry name" value="TCP-1-like chaperonin intermediate domain"/>
    <property type="match status" value="1"/>
</dbReference>
<dbReference type="SUPFAM" id="SSF54849">
    <property type="entry name" value="GroEL-intermediate domain like"/>
    <property type="match status" value="1"/>
</dbReference>
<dbReference type="NCBIfam" id="NF009489">
    <property type="entry name" value="PRK12851.1"/>
    <property type="match status" value="1"/>
</dbReference>
<dbReference type="NCBIfam" id="NF000592">
    <property type="entry name" value="PRK00013.1"/>
    <property type="match status" value="1"/>
</dbReference>
<reference evidence="4" key="1">
    <citation type="submission" date="2021-01" db="EMBL/GenBank/DDBJ databases">
        <authorList>
            <person name="Corre E."/>
            <person name="Pelletier E."/>
            <person name="Niang G."/>
            <person name="Scheremetjew M."/>
            <person name="Finn R."/>
            <person name="Kale V."/>
            <person name="Holt S."/>
            <person name="Cochrane G."/>
            <person name="Meng A."/>
            <person name="Brown T."/>
            <person name="Cohen L."/>
        </authorList>
    </citation>
    <scope>NUCLEOTIDE SEQUENCE</scope>
    <source>
        <strain evidence="4">UTEX LB 2760</strain>
    </source>
</reference>
<gene>
    <name evidence="4" type="ORF">RMAR0315_LOCUS2237</name>
</gene>
<evidence type="ECO:0000313" key="4">
    <source>
        <dbReference type="EMBL" id="CAD8392262.1"/>
    </source>
</evidence>
<dbReference type="InterPro" id="IPR001844">
    <property type="entry name" value="Cpn60/GroEL"/>
</dbReference>
<dbReference type="NCBIfam" id="TIGR02348">
    <property type="entry name" value="GroEL"/>
    <property type="match status" value="1"/>
</dbReference>
<dbReference type="GO" id="GO:0042026">
    <property type="term" value="P:protein refolding"/>
    <property type="evidence" value="ECO:0007669"/>
    <property type="project" value="InterPro"/>
</dbReference>
<dbReference type="HAMAP" id="MF_00600">
    <property type="entry name" value="CH60"/>
    <property type="match status" value="1"/>
</dbReference>
<dbReference type="InterPro" id="IPR027413">
    <property type="entry name" value="GROEL-like_equatorial_sf"/>
</dbReference>
<dbReference type="NCBIfam" id="NF009487">
    <property type="entry name" value="PRK12849.1"/>
    <property type="match status" value="1"/>
</dbReference>
<dbReference type="FunFam" id="3.50.7.10:FF:000001">
    <property type="entry name" value="60 kDa chaperonin"/>
    <property type="match status" value="1"/>
</dbReference>
<accession>A0A7S0BF54</accession>
<evidence type="ECO:0000256" key="3">
    <source>
        <dbReference type="RuleBase" id="RU000418"/>
    </source>
</evidence>
<organism evidence="4">
    <name type="scientific">Rhodosorus marinus</name>
    <dbReference type="NCBI Taxonomy" id="101924"/>
    <lineage>
        <taxon>Eukaryota</taxon>
        <taxon>Rhodophyta</taxon>
        <taxon>Stylonematophyceae</taxon>
        <taxon>Stylonematales</taxon>
        <taxon>Stylonemataceae</taxon>
        <taxon>Rhodosorus</taxon>
    </lineage>
</organism>
<comment type="similarity">
    <text evidence="1 3">Belongs to the chaperonin (HSP60) family.</text>
</comment>
<dbReference type="CDD" id="cd03344">
    <property type="entry name" value="GroEL"/>
    <property type="match status" value="1"/>
</dbReference>
<dbReference type="Gene3D" id="1.10.560.10">
    <property type="entry name" value="GroEL-like equatorial domain"/>
    <property type="match status" value="1"/>
</dbReference>
<protein>
    <submittedName>
        <fullName evidence="4">Uncharacterized protein</fullName>
    </submittedName>
</protein>
<evidence type="ECO:0000256" key="1">
    <source>
        <dbReference type="ARBA" id="ARBA00006607"/>
    </source>
</evidence>
<evidence type="ECO:0000256" key="2">
    <source>
        <dbReference type="ARBA" id="ARBA00023186"/>
    </source>
</evidence>
<dbReference type="PANTHER" id="PTHR45633">
    <property type="entry name" value="60 KDA HEAT SHOCK PROTEIN, MITOCHONDRIAL"/>
    <property type="match status" value="1"/>
</dbReference>
<dbReference type="AlphaFoldDB" id="A0A7S0BF54"/>
<dbReference type="SUPFAM" id="SSF48592">
    <property type="entry name" value="GroEL equatorial domain-like"/>
    <property type="match status" value="1"/>
</dbReference>
<dbReference type="PRINTS" id="PR00298">
    <property type="entry name" value="CHAPERONIN60"/>
</dbReference>
<keyword evidence="2" id="KW-0143">Chaperone</keyword>
<dbReference type="InterPro" id="IPR027409">
    <property type="entry name" value="GroEL-like_apical_dom_sf"/>
</dbReference>
<dbReference type="InterPro" id="IPR027410">
    <property type="entry name" value="TCP-1-like_intermed_sf"/>
</dbReference>
<dbReference type="GO" id="GO:0140662">
    <property type="term" value="F:ATP-dependent protein folding chaperone"/>
    <property type="evidence" value="ECO:0007669"/>
    <property type="project" value="InterPro"/>
</dbReference>
<dbReference type="SUPFAM" id="SSF52029">
    <property type="entry name" value="GroEL apical domain-like"/>
    <property type="match status" value="1"/>
</dbReference>
<dbReference type="GO" id="GO:0005524">
    <property type="term" value="F:ATP binding"/>
    <property type="evidence" value="ECO:0007669"/>
    <property type="project" value="InterPro"/>
</dbReference>
<sequence length="577" mass="62024">MAFVGTSGFLGSRSGRPLIVPSRASRTGSVVMMSKKVTFSDNARSKLVEGIDAVANAVKITLGPRGRNVVLQKSYGAPQVVNDGVTIAKDISLADPEANTGAKLIQEVASKTDIKAGDGTTTSTVLCQAMVKEGMRGVSAGRNPVMMRRGMEAASKQVVEEIRRLSRDVTGIEDIRAVATISAGNDEKIGNIISTSFERSGVNGSTVVEESQSLEDEVEFTEGMEFDRGFISPYFVNDQERQVAELKKPRVLVTDMKLNNIQEIIPILEAIVKSKEPLFIVSEDLTGEALSTLVVNKMRGVLDCVAIKAPGFGDRRKAYLQDIAILTGATYVAEDIGLTLDSLTIDQLGTAERIVVAKESTTIISTGEHQDEVNERVAAIKAELENSTSQFDKEKLEERVARLGGGIARIKVGAATETELKDKKLRYEDALNATKAAVEMGVVPGGGTTLLSASRVLEDLQSDSGDEDERYGMLIVQRALRSPIKQIADNAGQEGEVVLSKVAEMEFGMGYNARTDTYENLFEAGVIDPTKVVCWGLENSVSIASLVLTTECLVSEIPEKKAQVGDGMGDLPGQQYM</sequence>
<dbReference type="InterPro" id="IPR002423">
    <property type="entry name" value="Cpn60/GroEL/TCP-1"/>
</dbReference>
<dbReference type="Gene3D" id="3.50.7.10">
    <property type="entry name" value="GroEL"/>
    <property type="match status" value="1"/>
</dbReference>
<proteinExistence type="inferred from homology"/>
<dbReference type="NCBIfam" id="NF009488">
    <property type="entry name" value="PRK12850.1"/>
    <property type="match status" value="1"/>
</dbReference>
<name>A0A7S0BF54_9RHOD</name>
<dbReference type="Pfam" id="PF00118">
    <property type="entry name" value="Cpn60_TCP1"/>
    <property type="match status" value="1"/>
</dbReference>